<keyword evidence="2" id="KW-1185">Reference proteome</keyword>
<evidence type="ECO:0000313" key="2">
    <source>
        <dbReference type="Proteomes" id="UP001285263"/>
    </source>
</evidence>
<reference evidence="1 2" key="1">
    <citation type="submission" date="2023-11" db="EMBL/GenBank/DDBJ databases">
        <title>Paucibacter sp. nov., isolated from fresh soil in Korea.</title>
        <authorList>
            <person name="Le N.T.T."/>
        </authorList>
    </citation>
    <scope>NUCLEOTIDE SEQUENCE [LARGE SCALE GENOMIC DNA]</scope>
    <source>
        <strain evidence="1 2">R3-3</strain>
    </source>
</reference>
<comment type="caution">
    <text evidence="1">The sequence shown here is derived from an EMBL/GenBank/DDBJ whole genome shotgun (WGS) entry which is preliminary data.</text>
</comment>
<dbReference type="Proteomes" id="UP001285263">
    <property type="component" value="Unassembled WGS sequence"/>
</dbReference>
<sequence>MLHSPKRQDPSYAQSGDVSTHDDFLKTHALEELMQLGYTVVNGDLYPPDHIGALMVAAKHPLAEQFGAISTISDKTLMGIYRGISVTPSAAPVRERGLPARVAEQPRIWDENSIAMAWNTVRAEARKLSPGHGIGDLLAAVEQYGERFVSLAPHFVLDFRPASEIPPRDTRDCLLLNPCDGFHIMAPCWCSEDGEFLGFRSFAGTRLHGAEFYVAWAVLPDTLAPALRAFDRRAVRTPVGDAS</sequence>
<dbReference type="EMBL" id="JAXCLA010000007">
    <property type="protein sequence ID" value="MDY0747331.1"/>
    <property type="molecule type" value="Genomic_DNA"/>
</dbReference>
<protein>
    <submittedName>
        <fullName evidence="1">Uncharacterized protein</fullName>
    </submittedName>
</protein>
<organism evidence="1 2">
    <name type="scientific">Roseateles agri</name>
    <dbReference type="NCBI Taxonomy" id="3098619"/>
    <lineage>
        <taxon>Bacteria</taxon>
        <taxon>Pseudomonadati</taxon>
        <taxon>Pseudomonadota</taxon>
        <taxon>Betaproteobacteria</taxon>
        <taxon>Burkholderiales</taxon>
        <taxon>Sphaerotilaceae</taxon>
        <taxon>Roseateles</taxon>
    </lineage>
</organism>
<proteinExistence type="predicted"/>
<gene>
    <name evidence="1" type="ORF">SNE35_22705</name>
</gene>
<dbReference type="RefSeq" id="WP_320425288.1">
    <property type="nucleotide sequence ID" value="NZ_JAXCLA010000007.1"/>
</dbReference>
<name>A0ABU5DNL5_9BURK</name>
<accession>A0ABU5DNL5</accession>
<evidence type="ECO:0000313" key="1">
    <source>
        <dbReference type="EMBL" id="MDY0747331.1"/>
    </source>
</evidence>